<dbReference type="AlphaFoldDB" id="D6AEM3"/>
<dbReference type="PIRSF" id="PIRSF038992">
    <property type="entry name" value="Aldolase_Ia"/>
    <property type="match status" value="1"/>
</dbReference>
<reference evidence="3" key="2">
    <citation type="submission" date="2008-12" db="EMBL/GenBank/DDBJ databases">
        <title>Annotation of Streptomyces roseosporus strain NRRL 15998.</title>
        <authorList>
            <consortium name="The Broad Institute Genome Sequencing Platform"/>
            <consortium name="Broad Institute Microbial Sequencing Center"/>
            <person name="Fischbach M."/>
            <person name="Ward D."/>
            <person name="Young S."/>
            <person name="Kodira C.D."/>
            <person name="Zeng Q."/>
            <person name="Koehrsen M."/>
            <person name="Godfrey P."/>
            <person name="Alvarado L."/>
            <person name="Berlin A.M."/>
            <person name="Borenstein D."/>
            <person name="Chen Z."/>
            <person name="Engels R."/>
            <person name="Freedman E."/>
            <person name="Gellesch M."/>
            <person name="Goldberg J."/>
            <person name="Griggs A."/>
            <person name="Gujja S."/>
            <person name="Heiman D.I."/>
            <person name="Hepburn T.A."/>
            <person name="Howarth C."/>
            <person name="Jen D."/>
            <person name="Larson L."/>
            <person name="Lewis B."/>
            <person name="Mehta T."/>
            <person name="Park D."/>
            <person name="Pearson M."/>
            <person name="Roberts A."/>
            <person name="Saif S."/>
            <person name="Shea T.D."/>
            <person name="Shenoy N."/>
            <person name="Sisk P."/>
            <person name="Stolte C."/>
            <person name="Sykes S.N."/>
            <person name="Walk T."/>
            <person name="White J."/>
            <person name="Yandava C."/>
            <person name="Straight P."/>
            <person name="Clardy J."/>
            <person name="Hung D."/>
            <person name="Kolter R."/>
            <person name="Mekalanos J."/>
            <person name="Walker S."/>
            <person name="Walsh C.T."/>
            <person name="Wieland B.L.C."/>
            <person name="Ilzarbe M."/>
            <person name="Galagan J."/>
            <person name="Nusbaum C."/>
            <person name="Birren B."/>
        </authorList>
    </citation>
    <scope>NUCLEOTIDE SEQUENCE [LARGE SCALE GENOMIC DNA]</scope>
    <source>
        <strain evidence="3">NRRL 15998</strain>
    </source>
</reference>
<sequence>MSSMPLSGKALRLARLSRRGDGRYLFVPLDHSVSDGPFVSGAGFRELVRGISEGGADAVVVHKGRARMIPPGLLTRTALVVHLSASTAHAPDVDAKVLVGDVEDAVRIGADAVSVHVNIGSPTEADQLADLGAVASACDRWGMPLLAMIYPRGPRVEDPGQPELVSHVTSIAADLGADLVKTVFASPTPRMSEVVANSPLPVLVAGGGGSGRPLHQFASSALAAGCSGLAVGRRVFAGPSPRQTVRELAEIVHGRVLATEPTPPSHMAGVL</sequence>
<dbReference type="Proteomes" id="UP000003986">
    <property type="component" value="Unassembled WGS sequence"/>
</dbReference>
<dbReference type="CDD" id="cd00958">
    <property type="entry name" value="DhnA"/>
    <property type="match status" value="1"/>
</dbReference>
<dbReference type="NCBIfam" id="NF005556">
    <property type="entry name" value="PRK07226.1"/>
    <property type="match status" value="1"/>
</dbReference>
<evidence type="ECO:0000313" key="2">
    <source>
        <dbReference type="EMBL" id="EFE74749.2"/>
    </source>
</evidence>
<feature type="active site" description="Schiff-base intermediate with dihydroxyacetone-P" evidence="1">
    <location>
        <position position="181"/>
    </location>
</feature>
<dbReference type="InterPro" id="IPR041720">
    <property type="entry name" value="FbaB-like"/>
</dbReference>
<name>D6AEM3_STRFL</name>
<reference evidence="3" key="1">
    <citation type="submission" date="2008-10" db="EMBL/GenBank/DDBJ databases">
        <authorList>
            <person name="Molnar K."/>
        </authorList>
    </citation>
    <scope>NUCLEOTIDE SEQUENCE [LARGE SCALE GENOMIC DNA]</scope>
    <source>
        <strain evidence="3">NRRL 15998</strain>
    </source>
</reference>
<dbReference type="SUPFAM" id="SSF51569">
    <property type="entry name" value="Aldolase"/>
    <property type="match status" value="1"/>
</dbReference>
<evidence type="ECO:0000313" key="3">
    <source>
        <dbReference type="Proteomes" id="UP000003986"/>
    </source>
</evidence>
<dbReference type="InterPro" id="IPR013785">
    <property type="entry name" value="Aldolase_TIM"/>
</dbReference>
<protein>
    <submittedName>
        <fullName evidence="2">Fructose-bisphosphate aldolase</fullName>
    </submittedName>
</protein>
<organism evidence="2 3">
    <name type="scientific">Streptomyces filamentosus NRRL 15998</name>
    <dbReference type="NCBI Taxonomy" id="457431"/>
    <lineage>
        <taxon>Bacteria</taxon>
        <taxon>Bacillati</taxon>
        <taxon>Actinomycetota</taxon>
        <taxon>Actinomycetes</taxon>
        <taxon>Kitasatosporales</taxon>
        <taxon>Streptomycetaceae</taxon>
        <taxon>Streptomyces</taxon>
    </lineage>
</organism>
<evidence type="ECO:0000256" key="1">
    <source>
        <dbReference type="PIRSR" id="PIRSR038992-1"/>
    </source>
</evidence>
<dbReference type="Gene3D" id="3.20.20.70">
    <property type="entry name" value="Aldolase class I"/>
    <property type="match status" value="1"/>
</dbReference>
<proteinExistence type="predicted"/>
<dbReference type="GO" id="GO:0004332">
    <property type="term" value="F:fructose-bisphosphate aldolase activity"/>
    <property type="evidence" value="ECO:0007669"/>
    <property type="project" value="InterPro"/>
</dbReference>
<dbReference type="EMBL" id="DS999644">
    <property type="protein sequence ID" value="EFE74749.2"/>
    <property type="molecule type" value="Genomic_DNA"/>
</dbReference>
<dbReference type="InterPro" id="IPR002915">
    <property type="entry name" value="DeoC/FbaB/LacD_aldolase"/>
</dbReference>
<accession>D6AEM3</accession>
<dbReference type="PANTHER" id="PTHR47916:SF1">
    <property type="entry name" value="3-HYDROXY-5-PHOSPHONOOXYPENTANE-2,4-DIONE THIOLASE"/>
    <property type="match status" value="1"/>
</dbReference>
<dbReference type="PANTHER" id="PTHR47916">
    <property type="entry name" value="FRUCTOSE-BISPHOSPHATE ALDOLASE CLASS 1"/>
    <property type="match status" value="1"/>
</dbReference>
<dbReference type="Pfam" id="PF01791">
    <property type="entry name" value="DeoC"/>
    <property type="match status" value="1"/>
</dbReference>
<feature type="active site" description="Proton donor" evidence="1">
    <location>
        <position position="150"/>
    </location>
</feature>
<dbReference type="SMART" id="SM01133">
    <property type="entry name" value="DeoC"/>
    <property type="match status" value="1"/>
</dbReference>
<gene>
    <name evidence="2" type="ORF">SSGG_02115</name>
</gene>
<dbReference type="InterPro" id="IPR050456">
    <property type="entry name" value="DeoC/FbaB_aldolase"/>
</dbReference>